<sequence>MDRIPTNPEVAALLGIDEASVEEFRQETHRLKDGAWLVQFAYWMPQELRQSLTGSFTLTVTPPRDPLDRREPE</sequence>
<gene>
    <name evidence="1" type="ORF">EFK07_29700</name>
</gene>
<comment type="caution">
    <text evidence="1">The sequence shown here is derived from an EMBL/GenBank/DDBJ whole genome shotgun (WGS) entry which is preliminary data.</text>
</comment>
<dbReference type="RefSeq" id="WP_060495291.1">
    <property type="nucleotide sequence ID" value="NZ_BSKD01000024.1"/>
</dbReference>
<evidence type="ECO:0000313" key="2">
    <source>
        <dbReference type="Proteomes" id="UP000278162"/>
    </source>
</evidence>
<protein>
    <submittedName>
        <fullName evidence="1">Uncharacterized protein</fullName>
    </submittedName>
</protein>
<organism evidence="1 2">
    <name type="scientific">Pseudomonas putida</name>
    <name type="common">Arthrobacter siderocapsulatus</name>
    <dbReference type="NCBI Taxonomy" id="303"/>
    <lineage>
        <taxon>Bacteria</taxon>
        <taxon>Pseudomonadati</taxon>
        <taxon>Pseudomonadota</taxon>
        <taxon>Gammaproteobacteria</taxon>
        <taxon>Pseudomonadales</taxon>
        <taxon>Pseudomonadaceae</taxon>
        <taxon>Pseudomonas</taxon>
    </lineage>
</organism>
<dbReference type="AlphaFoldDB" id="A0A3M8RBI8"/>
<dbReference type="Proteomes" id="UP000278162">
    <property type="component" value="Unassembled WGS sequence"/>
</dbReference>
<dbReference type="EMBL" id="RJAI01000103">
    <property type="protein sequence ID" value="RNF77778.1"/>
    <property type="molecule type" value="Genomic_DNA"/>
</dbReference>
<evidence type="ECO:0000313" key="1">
    <source>
        <dbReference type="EMBL" id="RNF77778.1"/>
    </source>
</evidence>
<name>A0A3M8RBI8_PSEPU</name>
<accession>A0A3M8RBI8</accession>
<dbReference type="OrthoDB" id="6924005at2"/>
<proteinExistence type="predicted"/>
<reference evidence="1 2" key="1">
    <citation type="submission" date="2018-10" db="EMBL/GenBank/DDBJ databases">
        <title>An outbreak of IMP-63 producing strain in France.</title>
        <authorList>
            <person name="Bour M."/>
            <person name="Liapis E."/>
            <person name="Plesiat P."/>
        </authorList>
    </citation>
    <scope>NUCLEOTIDE SEQUENCE [LARGE SCALE GENOMIC DNA]</scope>
    <source>
        <strain evidence="1 2">12917</strain>
    </source>
</reference>